<evidence type="ECO:0000313" key="3">
    <source>
        <dbReference type="RefSeq" id="XP_022824012.1"/>
    </source>
</evidence>
<evidence type="ECO:0000313" key="2">
    <source>
        <dbReference type="Proteomes" id="UP000301870"/>
    </source>
</evidence>
<sequence length="325" mass="37881">MAKKKSMHDDEIAKALHELESSEDEDEIDIYSFSDTRLTVDMNSALDKIQNVSYEELLETLESSNSTFEEVPHVVTEESSHQIYLSTTSNDVHMSEPSLPMDCERNFDQSEPQINDSSMPVENVENEEYYRELFQVYSGLQNKVRQWSSNVENFTEKRAFEKDLKSLITVSRATPANYFSKMFPDELLEILVTNTNKYAYFKKSKFWKDTNKEELTAFLGIFILMGLNPLADFELYWSSDRFYNNTEISSIMPLKRFKKILENFHVSDITKELPRDHPNYDKLGKLRPAISIVNQTFRTCAENSNHQSIDESMVKFKGRDRSPII</sequence>
<gene>
    <name evidence="3" type="primary">LOC111354710</name>
</gene>
<name>A0A9J7E9K2_SPOLT</name>
<evidence type="ECO:0000259" key="1">
    <source>
        <dbReference type="Pfam" id="PF13843"/>
    </source>
</evidence>
<protein>
    <submittedName>
        <fullName evidence="3">PiggyBac transposable element-derived protein 4-like</fullName>
    </submittedName>
</protein>
<dbReference type="OrthoDB" id="118105at2759"/>
<feature type="domain" description="PiggyBac transposable element-derived protein" evidence="1">
    <location>
        <begin position="174"/>
        <end position="319"/>
    </location>
</feature>
<reference evidence="3" key="1">
    <citation type="submission" date="2025-08" db="UniProtKB">
        <authorList>
            <consortium name="RefSeq"/>
        </authorList>
    </citation>
    <scope>IDENTIFICATION</scope>
    <source>
        <strain evidence="3">Ishihara</strain>
        <tissue evidence="3">Whole body</tissue>
    </source>
</reference>
<dbReference type="KEGG" id="sliu:111354710"/>
<dbReference type="Pfam" id="PF13843">
    <property type="entry name" value="DDE_Tnp_1_7"/>
    <property type="match status" value="1"/>
</dbReference>
<organism evidence="2 3">
    <name type="scientific">Spodoptera litura</name>
    <name type="common">Asian cotton leafworm</name>
    <dbReference type="NCBI Taxonomy" id="69820"/>
    <lineage>
        <taxon>Eukaryota</taxon>
        <taxon>Metazoa</taxon>
        <taxon>Ecdysozoa</taxon>
        <taxon>Arthropoda</taxon>
        <taxon>Hexapoda</taxon>
        <taxon>Insecta</taxon>
        <taxon>Pterygota</taxon>
        <taxon>Neoptera</taxon>
        <taxon>Endopterygota</taxon>
        <taxon>Lepidoptera</taxon>
        <taxon>Glossata</taxon>
        <taxon>Ditrysia</taxon>
        <taxon>Noctuoidea</taxon>
        <taxon>Noctuidae</taxon>
        <taxon>Amphipyrinae</taxon>
        <taxon>Spodoptera</taxon>
    </lineage>
</organism>
<dbReference type="GeneID" id="111354710"/>
<dbReference type="Proteomes" id="UP000301870">
    <property type="component" value="Chromosome 19"/>
</dbReference>
<keyword evidence="2" id="KW-1185">Reference proteome</keyword>
<dbReference type="RefSeq" id="XP_022824012.1">
    <property type="nucleotide sequence ID" value="XM_022968244.1"/>
</dbReference>
<proteinExistence type="predicted"/>
<dbReference type="PANTHER" id="PTHR46599:SF3">
    <property type="entry name" value="PIGGYBAC TRANSPOSABLE ELEMENT-DERIVED PROTEIN 4"/>
    <property type="match status" value="1"/>
</dbReference>
<dbReference type="PANTHER" id="PTHR46599">
    <property type="entry name" value="PIGGYBAC TRANSPOSABLE ELEMENT-DERIVED PROTEIN 4"/>
    <property type="match status" value="1"/>
</dbReference>
<accession>A0A9J7E9K2</accession>
<dbReference type="InterPro" id="IPR029526">
    <property type="entry name" value="PGBD"/>
</dbReference>
<dbReference type="AlphaFoldDB" id="A0A9J7E9K2"/>